<feature type="domain" description="DML1/Misato tubulin" evidence="6">
    <location>
        <begin position="86"/>
        <end position="270"/>
    </location>
</feature>
<evidence type="ECO:0000256" key="2">
    <source>
        <dbReference type="ARBA" id="ARBA00004173"/>
    </source>
</evidence>
<protein>
    <recommendedName>
        <fullName evidence="9">DML1/Misato tubulin domain-containing protein</fullName>
    </recommendedName>
</protein>
<name>A0A2A9NM72_9AGAR</name>
<dbReference type="PANTHER" id="PTHR13391">
    <property type="entry name" value="MITOCHONDRIAL DISTRIBUTION REGULATOR MISATO"/>
    <property type="match status" value="1"/>
</dbReference>
<evidence type="ECO:0000259" key="5">
    <source>
        <dbReference type="Pfam" id="PF10644"/>
    </source>
</evidence>
<feature type="domain" description="Misato Segment II tubulin-like" evidence="5">
    <location>
        <begin position="2"/>
        <end position="65"/>
    </location>
</feature>
<proteinExistence type="inferred from homology"/>
<accession>A0A2A9NM72</accession>
<organism evidence="7 8">
    <name type="scientific">Amanita thiersii Skay4041</name>
    <dbReference type="NCBI Taxonomy" id="703135"/>
    <lineage>
        <taxon>Eukaryota</taxon>
        <taxon>Fungi</taxon>
        <taxon>Dikarya</taxon>
        <taxon>Basidiomycota</taxon>
        <taxon>Agaricomycotina</taxon>
        <taxon>Agaricomycetes</taxon>
        <taxon>Agaricomycetidae</taxon>
        <taxon>Agaricales</taxon>
        <taxon>Pluteineae</taxon>
        <taxon>Amanitaceae</taxon>
        <taxon>Amanita</taxon>
    </lineage>
</organism>
<dbReference type="InterPro" id="IPR019605">
    <property type="entry name" value="Misato_II_tubulin-like"/>
</dbReference>
<sequence length="471" mass="52314">MGKSTYSPRALIFDRRANFGPLGKGNAFGDVDSGEEPADDETWNGHIEEHKQAVIPKSLYQSQMDETDGLGTKETEGNSRRLLQNSNEIRYWSDFNRVFYVPRSIQALPDPTYGEVVSGNWDGGMDLFARFNEETSLMEDSFRQLLEESDYFQGLHVVNDVDTFGGFTNALLTAFRDEFSKMPTLTIPLLSSALPTWTGTNTQATTMIINEALYLRSLSEISSMNLPILDPSYWQSDQWSHLVNFDNHNTYQTSAILSTLLETSTFPLRLSNARADLASFCAQLQGHGTGSFYQLAGYVPVTTSAIFSSQLLFDTLSAKHRASQIQDWACSHVTRGFPPSVITAYEEWRSDCIGRGTYVSSITAPAYPLPSSYPSIFRESDFVGAGVVIPQMDKRAPPQHHLRQSMSLPPAVSVLSSISTSSEIAMLFAGYAEHIQKSLGRGATAGGIDADETRELISDLWTLHDSYDRVY</sequence>
<dbReference type="PANTHER" id="PTHR13391:SF0">
    <property type="entry name" value="PROTEIN MISATO HOMOLOG 1"/>
    <property type="match status" value="1"/>
</dbReference>
<keyword evidence="4" id="KW-0496">Mitochondrion</keyword>
<evidence type="ECO:0000256" key="1">
    <source>
        <dbReference type="ARBA" id="ARBA00003757"/>
    </source>
</evidence>
<dbReference type="InterPro" id="IPR036525">
    <property type="entry name" value="Tubulin/FtsZ_GTPase_sf"/>
</dbReference>
<dbReference type="GO" id="GO:0007005">
    <property type="term" value="P:mitochondrion organization"/>
    <property type="evidence" value="ECO:0007669"/>
    <property type="project" value="InterPro"/>
</dbReference>
<evidence type="ECO:0000259" key="6">
    <source>
        <dbReference type="Pfam" id="PF14881"/>
    </source>
</evidence>
<dbReference type="SUPFAM" id="SSF52490">
    <property type="entry name" value="Tubulin nucleotide-binding domain-like"/>
    <property type="match status" value="1"/>
</dbReference>
<comment type="function">
    <text evidence="1">Involved in the partitioning of the mitochondrial organelle and mitochondrial DNA (mtDNA) inheritance.</text>
</comment>
<gene>
    <name evidence="7" type="ORF">AMATHDRAFT_64624</name>
</gene>
<evidence type="ECO:0000256" key="3">
    <source>
        <dbReference type="ARBA" id="ARBA00008507"/>
    </source>
</evidence>
<dbReference type="InterPro" id="IPR029209">
    <property type="entry name" value="DML1/Misato_tubulin"/>
</dbReference>
<dbReference type="Gene3D" id="3.40.50.1440">
    <property type="entry name" value="Tubulin/FtsZ, GTPase domain"/>
    <property type="match status" value="1"/>
</dbReference>
<evidence type="ECO:0000313" key="8">
    <source>
        <dbReference type="Proteomes" id="UP000242287"/>
    </source>
</evidence>
<reference evidence="7 8" key="1">
    <citation type="submission" date="2014-02" db="EMBL/GenBank/DDBJ databases">
        <title>Transposable element dynamics among asymbiotic and ectomycorrhizal Amanita fungi.</title>
        <authorList>
            <consortium name="DOE Joint Genome Institute"/>
            <person name="Hess J."/>
            <person name="Skrede I."/>
            <person name="Wolfe B."/>
            <person name="LaButti K."/>
            <person name="Ohm R.A."/>
            <person name="Grigoriev I.V."/>
            <person name="Pringle A."/>
        </authorList>
    </citation>
    <scope>NUCLEOTIDE SEQUENCE [LARGE SCALE GENOMIC DNA]</scope>
    <source>
        <strain evidence="7 8">SKay4041</strain>
    </source>
</reference>
<dbReference type="Pfam" id="PF14881">
    <property type="entry name" value="Tubulin_3"/>
    <property type="match status" value="1"/>
</dbReference>
<dbReference type="Proteomes" id="UP000242287">
    <property type="component" value="Unassembled WGS sequence"/>
</dbReference>
<keyword evidence="8" id="KW-1185">Reference proteome</keyword>
<evidence type="ECO:0008006" key="9">
    <source>
        <dbReference type="Google" id="ProtNLM"/>
    </source>
</evidence>
<dbReference type="OrthoDB" id="271881at2759"/>
<evidence type="ECO:0000313" key="7">
    <source>
        <dbReference type="EMBL" id="PFH48792.1"/>
    </source>
</evidence>
<comment type="similarity">
    <text evidence="3">Belongs to the misato family.</text>
</comment>
<dbReference type="GO" id="GO:0005739">
    <property type="term" value="C:mitochondrion"/>
    <property type="evidence" value="ECO:0007669"/>
    <property type="project" value="UniProtKB-SubCell"/>
</dbReference>
<dbReference type="Pfam" id="PF10644">
    <property type="entry name" value="Misat_Tub_SegII"/>
    <property type="match status" value="1"/>
</dbReference>
<evidence type="ECO:0000256" key="4">
    <source>
        <dbReference type="ARBA" id="ARBA00023128"/>
    </source>
</evidence>
<dbReference type="EMBL" id="KZ302050">
    <property type="protein sequence ID" value="PFH48792.1"/>
    <property type="molecule type" value="Genomic_DNA"/>
</dbReference>
<dbReference type="InterPro" id="IPR049942">
    <property type="entry name" value="DML1/Misato"/>
</dbReference>
<dbReference type="AlphaFoldDB" id="A0A2A9NM72"/>
<comment type="subcellular location">
    <subcellularLocation>
        <location evidence="2">Mitochondrion</location>
    </subcellularLocation>
</comment>